<dbReference type="Proteomes" id="UP001597438">
    <property type="component" value="Unassembled WGS sequence"/>
</dbReference>
<dbReference type="Pfam" id="PF16153">
    <property type="entry name" value="DUF4861"/>
    <property type="match status" value="1"/>
</dbReference>
<dbReference type="RefSeq" id="WP_251739291.1">
    <property type="nucleotide sequence ID" value="NZ_JBHUOJ010000026.1"/>
</dbReference>
<organism evidence="1 2">
    <name type="scientific">Christiangramia antarctica</name>
    <dbReference type="NCBI Taxonomy" id="2058158"/>
    <lineage>
        <taxon>Bacteria</taxon>
        <taxon>Pseudomonadati</taxon>
        <taxon>Bacteroidota</taxon>
        <taxon>Flavobacteriia</taxon>
        <taxon>Flavobacteriales</taxon>
        <taxon>Flavobacteriaceae</taxon>
        <taxon>Christiangramia</taxon>
    </lineage>
</organism>
<dbReference type="EMBL" id="JBHUOJ010000026">
    <property type="protein sequence ID" value="MFD2833853.1"/>
    <property type="molecule type" value="Genomic_DNA"/>
</dbReference>
<comment type="caution">
    <text evidence="1">The sequence shown here is derived from an EMBL/GenBank/DDBJ whole genome shotgun (WGS) entry which is preliminary data.</text>
</comment>
<dbReference type="InterPro" id="IPR032342">
    <property type="entry name" value="DUF4861"/>
</dbReference>
<gene>
    <name evidence="1" type="ORF">ACFSYS_11180</name>
</gene>
<reference evidence="2" key="1">
    <citation type="journal article" date="2019" name="Int. J. Syst. Evol. Microbiol.">
        <title>The Global Catalogue of Microorganisms (GCM) 10K type strain sequencing project: providing services to taxonomists for standard genome sequencing and annotation.</title>
        <authorList>
            <consortium name="The Broad Institute Genomics Platform"/>
            <consortium name="The Broad Institute Genome Sequencing Center for Infectious Disease"/>
            <person name="Wu L."/>
            <person name="Ma J."/>
        </authorList>
    </citation>
    <scope>NUCLEOTIDE SEQUENCE [LARGE SCALE GENOMIC DNA]</scope>
    <source>
        <strain evidence="2">KCTC 52925</strain>
    </source>
</reference>
<accession>A0ABW5X5N7</accession>
<name>A0ABW5X5N7_9FLAO</name>
<proteinExistence type="predicted"/>
<protein>
    <submittedName>
        <fullName evidence="1">DUF4861 family protein</fullName>
    </submittedName>
</protein>
<evidence type="ECO:0000313" key="2">
    <source>
        <dbReference type="Proteomes" id="UP001597438"/>
    </source>
</evidence>
<keyword evidence="2" id="KW-1185">Reference proteome</keyword>
<sequence>MKHFFKALLSLSTIALLHSCAEKQETENIILVKNPLKIDRSFETVEVDTRKLNLNIDDSLQYFQILNLKTKDTLTSQFVDEDGDGTIDLLLFQPPMESLSEKKFKVIKTATLRKKDTINRCFSRFVPERTDDYAWENNKVAFRTYGPTARKMVEDNIKGGTLSSGIDAWLKKVEYPIIDKWYEKTVTGKGSYHEDTGEGLDNYHVGASRGVGGTALKKDSTYLSNTNFDSWKTITNGPIRTSFVLTYKAVDSSGQKFSEEKHISLDYGSNLSKFKILVDKVDTLSVGVTLHENQGETTTSKKEGWVSYWEPHEGSELGTGIVAPGNTLLGFDKYVTSRKDLSNLYAHLKTRNNEVVYYAGFSWKESGEFTTKEAWENYLTSFSEKINSPLSVEVIAEK</sequence>
<evidence type="ECO:0000313" key="1">
    <source>
        <dbReference type="EMBL" id="MFD2833853.1"/>
    </source>
</evidence>